<sequence>MLQVTEMSSLLENGIIKANKFISKLKKVENPSNDINESEEELAVLYNEISGFDEKIVEFEVPAEYEEIERYWVDEPYSFISVIYHIEKKDYLYHIVEPKLNRFEITLLEQLFMELGDVLTLKGIEDIEALTDERKTELLKEQVRKILAEYSDLTSRSFEKVFYYIKRDFVEFGQISSIMRDPNIEDLWCNGIGIPLFIHHTIYGNVTTNIVFNSSDELNSFVMRIAQNSGRHLSKSTPILDTVMKDGSRINITYGTEVSPKGSSFSIRKQKKVPITPLDLIAWKTFSSEMMSYFWICMENGKNILFCGGTASGKTSSLNAICMFIPMDVRIVTLEDTREVQLPHENWVPTVTRDGLNANDIGTVDLNDLLKAALRQRPEYLLVGEVRSVEAQILFQAMNAGHATCSTFHAGTPREVINRFTHAPINVPVAMFTALDVISMQSSSYEKGVQRRRCSVISEVIGVSSNGVDLKDSCVWDPINDVFENKGSFIINEIRNKRGWTLEELDQNLSKKQRFLELMIERGIRDYTGVVEWLDAFRKDPDKILSLLSFDDSPSQEVEAGGF</sequence>
<dbReference type="InterPro" id="IPR001482">
    <property type="entry name" value="T2SS/T4SS_dom"/>
</dbReference>
<dbReference type="CDD" id="cd01130">
    <property type="entry name" value="VirB11-like_ATPase"/>
    <property type="match status" value="1"/>
</dbReference>
<dbReference type="Gene3D" id="3.40.50.300">
    <property type="entry name" value="P-loop containing nucleotide triphosphate hydrolases"/>
    <property type="match status" value="1"/>
</dbReference>
<dbReference type="Pfam" id="PF00437">
    <property type="entry name" value="T2SSE"/>
    <property type="match status" value="1"/>
</dbReference>
<proteinExistence type="inferred from homology"/>
<evidence type="ECO:0000256" key="1">
    <source>
        <dbReference type="ARBA" id="ARBA00006611"/>
    </source>
</evidence>
<dbReference type="Pfam" id="PF23990">
    <property type="entry name" value="PilB3_N"/>
    <property type="match status" value="1"/>
</dbReference>
<dbReference type="Proteomes" id="UP000319335">
    <property type="component" value="Unassembled WGS sequence"/>
</dbReference>
<dbReference type="SUPFAM" id="SSF52540">
    <property type="entry name" value="P-loop containing nucleoside triphosphate hydrolases"/>
    <property type="match status" value="1"/>
</dbReference>
<dbReference type="GO" id="GO:0016887">
    <property type="term" value="F:ATP hydrolysis activity"/>
    <property type="evidence" value="ECO:0007669"/>
    <property type="project" value="InterPro"/>
</dbReference>
<dbReference type="PANTHER" id="PTHR30486">
    <property type="entry name" value="TWITCHING MOTILITY PROTEIN PILT"/>
    <property type="match status" value="1"/>
</dbReference>
<name>A0A7Z8KSW9_9EURY</name>
<dbReference type="InterPro" id="IPR027417">
    <property type="entry name" value="P-loop_NTPase"/>
</dbReference>
<comment type="similarity">
    <text evidence="1">Belongs to the GSP E family.</text>
</comment>
<organism evidence="4 5">
    <name type="scientific">Methanolobus vulcani</name>
    <dbReference type="NCBI Taxonomy" id="38026"/>
    <lineage>
        <taxon>Archaea</taxon>
        <taxon>Methanobacteriati</taxon>
        <taxon>Methanobacteriota</taxon>
        <taxon>Stenosarchaea group</taxon>
        <taxon>Methanomicrobia</taxon>
        <taxon>Methanosarcinales</taxon>
        <taxon>Methanosarcinaceae</taxon>
        <taxon>Methanolobus</taxon>
    </lineage>
</organism>
<comment type="caution">
    <text evidence="4">The sequence shown here is derived from an EMBL/GenBank/DDBJ whole genome shotgun (WGS) entry which is preliminary data.</text>
</comment>
<evidence type="ECO:0000313" key="5">
    <source>
        <dbReference type="Proteomes" id="UP000319335"/>
    </source>
</evidence>
<accession>A0A7Z8KSW9</accession>
<evidence type="ECO:0000259" key="3">
    <source>
        <dbReference type="Pfam" id="PF23990"/>
    </source>
</evidence>
<dbReference type="AlphaFoldDB" id="A0A7Z8KSW9"/>
<dbReference type="InterPro" id="IPR056570">
    <property type="entry name" value="PilB3-like_N"/>
</dbReference>
<reference evidence="4 5" key="1">
    <citation type="submission" date="2019-06" db="EMBL/GenBank/DDBJ databases">
        <title>Draft genome sequence of Methanolobus vulcani B1d.</title>
        <authorList>
            <person name="Creighbaum A.J."/>
            <person name="Ticak T."/>
            <person name="Hariraju D."/>
            <person name="Arivett B.A."/>
            <person name="Ferguson D.J.Jr."/>
        </authorList>
    </citation>
    <scope>NUCLEOTIDE SEQUENCE [LARGE SCALE GENOMIC DNA]</scope>
    <source>
        <strain evidence="4 5">B1d</strain>
    </source>
</reference>
<dbReference type="InterPro" id="IPR050921">
    <property type="entry name" value="T4SS_GSP_E_ATPase"/>
</dbReference>
<dbReference type="PANTHER" id="PTHR30486:SF6">
    <property type="entry name" value="TYPE IV PILUS RETRACTATION ATPASE PILT"/>
    <property type="match status" value="1"/>
</dbReference>
<dbReference type="EMBL" id="VIAQ01000001">
    <property type="protein sequence ID" value="TQD29539.1"/>
    <property type="molecule type" value="Genomic_DNA"/>
</dbReference>
<feature type="domain" description="Bacterial type II secretion system protein E" evidence="2">
    <location>
        <begin position="199"/>
        <end position="426"/>
    </location>
</feature>
<evidence type="ECO:0000259" key="2">
    <source>
        <dbReference type="Pfam" id="PF00437"/>
    </source>
</evidence>
<protein>
    <submittedName>
        <fullName evidence="4">Type II/IV secretion system ATPase subunit</fullName>
    </submittedName>
</protein>
<dbReference type="Gene3D" id="3.30.450.380">
    <property type="match status" value="1"/>
</dbReference>
<keyword evidence="5" id="KW-1185">Reference proteome</keyword>
<feature type="domain" description="PilB3-like N-terminal" evidence="3">
    <location>
        <begin position="53"/>
        <end position="99"/>
    </location>
</feature>
<gene>
    <name evidence="4" type="ORF">FKV42_00035</name>
</gene>
<evidence type="ECO:0000313" key="4">
    <source>
        <dbReference type="EMBL" id="TQD29539.1"/>
    </source>
</evidence>